<sequence>MISLRNGLTMISVLWTISNLVSSESFHAELSVGNHQLLSTRSYSNYSNSWRKSQTISGSSFFDHWEFQERWDSTTHGAAYYVNREDAQRLKLAYVDENHRAILAVDSKTDLSNDTMPSVLLNTTDGTHQVNPLGLRKSVRIESIKTYDFGSLIIADFYHVPQGCASWGAFWMYGSNWPYDGEVDILEGFNDNIKNIATLHTTANCSHDPSGNQIGKVLQESCDISINYNAGCSVQDTSLETYGSEFNKRGGGVYATVYTKESITVWRWTREEIPKDITEDKPDPNTWGTPVATWLNGDSCRLSKHFKPQNLVFTITTCGDADRETYKQTKCPGSSCFDHLLKGSNYKDVYFSVNSIKIFKN</sequence>
<dbReference type="Gene3D" id="2.60.120.200">
    <property type="match status" value="1"/>
</dbReference>
<keyword evidence="1" id="KW-0732">Signal</keyword>
<evidence type="ECO:0000313" key="2">
    <source>
        <dbReference type="EMBL" id="ALL40776.1"/>
    </source>
</evidence>
<dbReference type="SUPFAM" id="SSF49899">
    <property type="entry name" value="Concanavalin A-like lectins/glucanases"/>
    <property type="match status" value="1"/>
</dbReference>
<dbReference type="PANTHER" id="PTHR10963">
    <property type="entry name" value="GLYCOSYL HYDROLASE-RELATED"/>
    <property type="match status" value="1"/>
</dbReference>
<gene>
    <name evidence="3" type="ORF">PPACK8108_LOCUS3593</name>
    <name evidence="4" type="ORF">PPACK8108_LOCUS7180</name>
</gene>
<evidence type="ECO:0000313" key="5">
    <source>
        <dbReference type="Proteomes" id="UP001153365"/>
    </source>
</evidence>
<dbReference type="AlphaFoldDB" id="A0A0S1MIQ1"/>
<accession>A0A0S1MIQ1</accession>
<dbReference type="Pfam" id="PF26113">
    <property type="entry name" value="GH16_XgeA"/>
    <property type="match status" value="1"/>
</dbReference>
<name>A0A0S1MIQ1_PHAPC</name>
<dbReference type="PANTHER" id="PTHR10963:SF24">
    <property type="entry name" value="GLYCOSIDASE C21B10.07-RELATED"/>
    <property type="match status" value="1"/>
</dbReference>
<dbReference type="EMBL" id="CALTRL010000635">
    <property type="protein sequence ID" value="CAH7669030.1"/>
    <property type="molecule type" value="Genomic_DNA"/>
</dbReference>
<dbReference type="Proteomes" id="UP001153365">
    <property type="component" value="Unassembled WGS sequence"/>
</dbReference>
<reference evidence="3" key="2">
    <citation type="submission" date="2022-06" db="EMBL/GenBank/DDBJ databases">
        <authorList>
            <consortium name="SYNGENTA / RWTH Aachen University"/>
        </authorList>
    </citation>
    <scope>NUCLEOTIDE SEQUENCE</scope>
</reference>
<feature type="chain" id="PRO_5044546703" evidence="1">
    <location>
        <begin position="24"/>
        <end position="361"/>
    </location>
</feature>
<dbReference type="CDD" id="cd02181">
    <property type="entry name" value="GH16_fungal_Lam16A_glucanase"/>
    <property type="match status" value="1"/>
</dbReference>
<keyword evidence="5" id="KW-1185">Reference proteome</keyword>
<proteinExistence type="evidence at transcript level"/>
<evidence type="ECO:0000313" key="4">
    <source>
        <dbReference type="EMBL" id="CAH7672378.1"/>
    </source>
</evidence>
<organism evidence="2">
    <name type="scientific">Phakopsora pachyrhizi</name>
    <name type="common">Asian soybean rust disease fungus</name>
    <dbReference type="NCBI Taxonomy" id="170000"/>
    <lineage>
        <taxon>Eukaryota</taxon>
        <taxon>Fungi</taxon>
        <taxon>Dikarya</taxon>
        <taxon>Basidiomycota</taxon>
        <taxon>Pucciniomycotina</taxon>
        <taxon>Pucciniomycetes</taxon>
        <taxon>Pucciniales</taxon>
        <taxon>Phakopsoraceae</taxon>
        <taxon>Phakopsora</taxon>
    </lineage>
</organism>
<dbReference type="OrthoDB" id="192832at2759"/>
<protein>
    <submittedName>
        <fullName evidence="3">Concanavalin A-like lectin/glucanase domain-containing protein</fullName>
    </submittedName>
</protein>
<evidence type="ECO:0000256" key="1">
    <source>
        <dbReference type="SAM" id="SignalP"/>
    </source>
</evidence>
<dbReference type="EMBL" id="KT246685">
    <property type="protein sequence ID" value="ALL40776.1"/>
    <property type="molecule type" value="mRNA"/>
</dbReference>
<dbReference type="GO" id="GO:0009251">
    <property type="term" value="P:glucan catabolic process"/>
    <property type="evidence" value="ECO:0007669"/>
    <property type="project" value="TreeGrafter"/>
</dbReference>
<dbReference type="EMBL" id="CALTRL010001400">
    <property type="protein sequence ID" value="CAH7672378.1"/>
    <property type="molecule type" value="Genomic_DNA"/>
</dbReference>
<dbReference type="InterPro" id="IPR013320">
    <property type="entry name" value="ConA-like_dom_sf"/>
</dbReference>
<evidence type="ECO:0000313" key="3">
    <source>
        <dbReference type="EMBL" id="CAH7669030.1"/>
    </source>
</evidence>
<dbReference type="InterPro" id="IPR050546">
    <property type="entry name" value="Glycosyl_Hydrlase_16"/>
</dbReference>
<feature type="signal peptide" evidence="1">
    <location>
        <begin position="1"/>
        <end position="23"/>
    </location>
</feature>
<reference evidence="2" key="1">
    <citation type="submission" date="2015-07" db="EMBL/GenBank/DDBJ databases">
        <title>Elucidating the P. pachyrhizi secretome and potential effectors.</title>
        <authorList>
            <person name="de Carvalho M.C.C.G."/>
            <person name="Nascimento L.C."/>
            <person name="Darben L.M."/>
            <person name="Polizel-Podanosqui A.M."/>
            <person name="Lopes-Caitar V.S."/>
            <person name="Rocha C.S."/>
            <person name="Qi M."/>
            <person name="Carazolle M."/>
            <person name="Kuwahara M.K."/>
            <person name="Pereira G.A.G."/>
            <person name="Abdelnoor R.V."/>
            <person name="Whitham S.A."/>
            <person name="Marcelino-Guimaraes F.C."/>
        </authorList>
    </citation>
    <scope>NUCLEOTIDE SEQUENCE</scope>
</reference>